<keyword evidence="3" id="KW-1185">Reference proteome</keyword>
<keyword evidence="1" id="KW-0732">Signal</keyword>
<feature type="signal peptide" evidence="1">
    <location>
        <begin position="1"/>
        <end position="19"/>
    </location>
</feature>
<proteinExistence type="predicted"/>
<sequence>MYSLPLYVGFGYFIVTVLADYPEKPTSYAYTYRVFGKKQKYTAKREYTFNNGYGKMVVSNFKSPPVVTSYSTYINHPADGPHEEAHFKQEEEGAFFGDDDEEIEKFWKIYDEEDERKEKEQIKIEPLHHEEHEENNFEKYWFDDGDQDAPEDEHKHVEVEDFDSKEYYSDYWKEFEDIDEEPYFQFPEETDSDFWNYFWNDFERQGGEW</sequence>
<organism evidence="2 3">
    <name type="scientific">Acanthoscelides obtectus</name>
    <name type="common">Bean weevil</name>
    <name type="synonym">Bruchus obtectus</name>
    <dbReference type="NCBI Taxonomy" id="200917"/>
    <lineage>
        <taxon>Eukaryota</taxon>
        <taxon>Metazoa</taxon>
        <taxon>Ecdysozoa</taxon>
        <taxon>Arthropoda</taxon>
        <taxon>Hexapoda</taxon>
        <taxon>Insecta</taxon>
        <taxon>Pterygota</taxon>
        <taxon>Neoptera</taxon>
        <taxon>Endopterygota</taxon>
        <taxon>Coleoptera</taxon>
        <taxon>Polyphaga</taxon>
        <taxon>Cucujiformia</taxon>
        <taxon>Chrysomeloidea</taxon>
        <taxon>Chrysomelidae</taxon>
        <taxon>Bruchinae</taxon>
        <taxon>Bruchini</taxon>
        <taxon>Acanthoscelides</taxon>
    </lineage>
</organism>
<dbReference type="Proteomes" id="UP001152888">
    <property type="component" value="Unassembled WGS sequence"/>
</dbReference>
<evidence type="ECO:0000313" key="3">
    <source>
        <dbReference type="Proteomes" id="UP001152888"/>
    </source>
</evidence>
<evidence type="ECO:0000313" key="2">
    <source>
        <dbReference type="EMBL" id="CAH1992868.1"/>
    </source>
</evidence>
<dbReference type="AlphaFoldDB" id="A0A9P0PT74"/>
<feature type="chain" id="PRO_5040296422" evidence="1">
    <location>
        <begin position="20"/>
        <end position="209"/>
    </location>
</feature>
<name>A0A9P0PT74_ACAOB</name>
<protein>
    <submittedName>
        <fullName evidence="2">Uncharacterized protein</fullName>
    </submittedName>
</protein>
<comment type="caution">
    <text evidence="2">The sequence shown here is derived from an EMBL/GenBank/DDBJ whole genome shotgun (WGS) entry which is preliminary data.</text>
</comment>
<evidence type="ECO:0000256" key="1">
    <source>
        <dbReference type="SAM" id="SignalP"/>
    </source>
</evidence>
<reference evidence="2" key="1">
    <citation type="submission" date="2022-03" db="EMBL/GenBank/DDBJ databases">
        <authorList>
            <person name="Sayadi A."/>
        </authorList>
    </citation>
    <scope>NUCLEOTIDE SEQUENCE</scope>
</reference>
<dbReference type="EMBL" id="CAKOFQ010007157">
    <property type="protein sequence ID" value="CAH1992868.1"/>
    <property type="molecule type" value="Genomic_DNA"/>
</dbReference>
<accession>A0A9P0PT74</accession>
<dbReference type="OrthoDB" id="10350507at2759"/>
<gene>
    <name evidence="2" type="ORF">ACAOBT_LOCUS21149</name>
</gene>